<dbReference type="GO" id="GO:0008324">
    <property type="term" value="F:monoatomic cation transmembrane transporter activity"/>
    <property type="evidence" value="ECO:0007669"/>
    <property type="project" value="InterPro"/>
</dbReference>
<evidence type="ECO:0000313" key="7">
    <source>
        <dbReference type="EMBL" id="HHP81904.1"/>
    </source>
</evidence>
<evidence type="ECO:0000256" key="4">
    <source>
        <dbReference type="ARBA" id="ARBA00022989"/>
    </source>
</evidence>
<keyword evidence="4 6" id="KW-1133">Transmembrane helix</keyword>
<accession>A0A7C5XK93</accession>
<dbReference type="GO" id="GO:0005886">
    <property type="term" value="C:plasma membrane"/>
    <property type="evidence" value="ECO:0007669"/>
    <property type="project" value="UniProtKB-SubCell"/>
</dbReference>
<dbReference type="PANTHER" id="PTHR34584:SF1">
    <property type="entry name" value="NA(+)_H(+) ANTIPORTER SUBUNIT E1"/>
    <property type="match status" value="1"/>
</dbReference>
<comment type="caution">
    <text evidence="7">The sequence shown here is derived from an EMBL/GenBank/DDBJ whole genome shotgun (WGS) entry which is preliminary data.</text>
</comment>
<dbReference type="InterPro" id="IPR002758">
    <property type="entry name" value="Cation_antiport_E"/>
</dbReference>
<evidence type="ECO:0000256" key="3">
    <source>
        <dbReference type="ARBA" id="ARBA00022692"/>
    </source>
</evidence>
<organism evidence="7">
    <name type="scientific">Ignisphaera aggregans</name>
    <dbReference type="NCBI Taxonomy" id="334771"/>
    <lineage>
        <taxon>Archaea</taxon>
        <taxon>Thermoproteota</taxon>
        <taxon>Thermoprotei</taxon>
        <taxon>Desulfurococcales</taxon>
        <taxon>Desulfurococcaceae</taxon>
        <taxon>Ignisphaera</taxon>
    </lineage>
</organism>
<comment type="subcellular location">
    <subcellularLocation>
        <location evidence="1">Cell membrane</location>
        <topology evidence="1">Multi-pass membrane protein</topology>
    </subcellularLocation>
</comment>
<evidence type="ECO:0000256" key="2">
    <source>
        <dbReference type="ARBA" id="ARBA00022475"/>
    </source>
</evidence>
<feature type="transmembrane region" description="Helical" evidence="6">
    <location>
        <begin position="7"/>
        <end position="24"/>
    </location>
</feature>
<reference evidence="7" key="1">
    <citation type="journal article" date="2020" name="mSystems">
        <title>Genome- and Community-Level Interaction Insights into Carbon Utilization and Element Cycling Functions of Hydrothermarchaeota in Hydrothermal Sediment.</title>
        <authorList>
            <person name="Zhou Z."/>
            <person name="Liu Y."/>
            <person name="Xu W."/>
            <person name="Pan J."/>
            <person name="Luo Z.H."/>
            <person name="Li M."/>
        </authorList>
    </citation>
    <scope>NUCLEOTIDE SEQUENCE [LARGE SCALE GENOMIC DNA]</scope>
    <source>
        <strain evidence="7">SpSt-1121</strain>
    </source>
</reference>
<protein>
    <submittedName>
        <fullName evidence="7">Cation:proton antiporter</fullName>
    </submittedName>
</protein>
<dbReference type="PANTHER" id="PTHR34584">
    <property type="entry name" value="NA(+)/H(+) ANTIPORTER SUBUNIT E1"/>
    <property type="match status" value="1"/>
</dbReference>
<dbReference type="AlphaFoldDB" id="A0A7C5XK93"/>
<evidence type="ECO:0000256" key="5">
    <source>
        <dbReference type="ARBA" id="ARBA00023136"/>
    </source>
</evidence>
<keyword evidence="2" id="KW-1003">Cell membrane</keyword>
<proteinExistence type="predicted"/>
<sequence length="169" mass="19269">MKRLKKALNKLILTLLLLAFAILSTGSLRLYTLTLGLIVSAVIAIVFEKTLFKRSLVLRDVKKIVYLLEFLLYFITSEIKAHTEMTKIILFEKNVKPAIIAIPYNTQSDYGITLVALSITNTPGTIVLHLDKNTQTMYVHWINAVTLNPREAWERISKKFNELAKNMFG</sequence>
<evidence type="ECO:0000256" key="6">
    <source>
        <dbReference type="SAM" id="Phobius"/>
    </source>
</evidence>
<feature type="transmembrane region" description="Helical" evidence="6">
    <location>
        <begin position="30"/>
        <end position="47"/>
    </location>
</feature>
<dbReference type="EMBL" id="DRZI01000191">
    <property type="protein sequence ID" value="HHP81904.1"/>
    <property type="molecule type" value="Genomic_DNA"/>
</dbReference>
<keyword evidence="5 6" id="KW-0472">Membrane</keyword>
<dbReference type="Pfam" id="PF01899">
    <property type="entry name" value="MNHE"/>
    <property type="match status" value="1"/>
</dbReference>
<name>A0A7C5XK93_9CREN</name>
<gene>
    <name evidence="7" type="ORF">ENM84_04485</name>
</gene>
<keyword evidence="3 6" id="KW-0812">Transmembrane</keyword>
<dbReference type="PIRSF" id="PIRSF019239">
    <property type="entry name" value="MrpE"/>
    <property type="match status" value="1"/>
</dbReference>
<evidence type="ECO:0000256" key="1">
    <source>
        <dbReference type="ARBA" id="ARBA00004651"/>
    </source>
</evidence>